<accession>A0A3Q8U9M1</accession>
<name>A0A3Q8U9M1_BRELC</name>
<keyword evidence="1" id="KW-0496">Mitochondrion</keyword>
<dbReference type="RefSeq" id="YP_009547921.1">
    <property type="nucleotide sequence ID" value="NC_040179.1"/>
</dbReference>
<evidence type="ECO:0000313" key="1">
    <source>
        <dbReference type="EMBL" id="AZL92973.1"/>
    </source>
</evidence>
<organism evidence="1">
    <name type="scientific">Bremia lactucae</name>
    <name type="common">Lettuce downy mildew</name>
    <dbReference type="NCBI Taxonomy" id="4779"/>
    <lineage>
        <taxon>Eukaryota</taxon>
        <taxon>Sar</taxon>
        <taxon>Stramenopiles</taxon>
        <taxon>Oomycota</taxon>
        <taxon>Peronosporomycetes</taxon>
        <taxon>Peronosporales</taxon>
        <taxon>Peronosporaceae</taxon>
        <taxon>Bremia</taxon>
    </lineage>
</organism>
<proteinExistence type="predicted"/>
<gene>
    <name evidence="1" type="primary">ymf100</name>
</gene>
<reference evidence="1" key="1">
    <citation type="submission" date="2018-04" db="EMBL/GenBank/DDBJ databases">
        <authorList>
            <person name="Martin F.N."/>
            <person name="Ancheita A."/>
            <person name="Gil J."/>
            <person name="Cavanaugh K.A."/>
            <person name="Tsuchida C."/>
            <person name="Michelmore R.W."/>
        </authorList>
    </citation>
    <scope>NUCLEOTIDE SEQUENCE</scope>
</reference>
<dbReference type="KEGG" id="blac:38665152"/>
<geneLocation type="mitochondrion" evidence="1"/>
<dbReference type="AlphaFoldDB" id="A0A3Q8U9M1"/>
<protein>
    <submittedName>
        <fullName evidence="1">Uncharacterized protein</fullName>
    </submittedName>
</protein>
<dbReference type="EMBL" id="MH271689">
    <property type="protein sequence ID" value="AZL92973.1"/>
    <property type="molecule type" value="Genomic_DNA"/>
</dbReference>
<dbReference type="GeneID" id="38665152"/>
<sequence>MNRNKKNFKKGNRYNKFNFNQKNNKYPYFYKKNKKFLDRNNIYYILGEKKPSKPLMAEHLYRIKKKRTGIFFKKPSFKKISYPFHLNLKLIDEYLKKK</sequence>